<accession>A0AAW4BMG5</accession>
<reference evidence="2" key="1">
    <citation type="journal article" date="2021" name="PeerJ">
        <title>Analysis of 44 Vibrio anguillarum genomes reveals high genetic diversity.</title>
        <authorList>
            <person name="Hansen M.J."/>
            <person name="Dalsgaard I."/>
        </authorList>
    </citation>
    <scope>NUCLEOTIDE SEQUENCE</scope>
    <source>
        <strain evidence="2">850617-1/1</strain>
    </source>
</reference>
<feature type="domain" description="Transglycosylase SLT" evidence="1">
    <location>
        <begin position="6"/>
        <end position="87"/>
    </location>
</feature>
<sequence>RNKSDGTHDMGQMQINYETWAREFKRLGYVVDWHRVLNNLCDNIMVGTKIIKLRQGSAKDALTAMANYHWFESAKNNKPHYDYKSEITIVYQSVLEEKMKYLQSRKKG</sequence>
<proteinExistence type="predicted"/>
<dbReference type="Proteomes" id="UP000786185">
    <property type="component" value="Unassembled WGS sequence"/>
</dbReference>
<gene>
    <name evidence="2" type="ORF">ERJ77_26885</name>
</gene>
<evidence type="ECO:0000313" key="3">
    <source>
        <dbReference type="Proteomes" id="UP000786185"/>
    </source>
</evidence>
<dbReference type="InterPro" id="IPR023346">
    <property type="entry name" value="Lysozyme-like_dom_sf"/>
</dbReference>
<evidence type="ECO:0000313" key="2">
    <source>
        <dbReference type="EMBL" id="MBF4438044.1"/>
    </source>
</evidence>
<dbReference type="InterPro" id="IPR008258">
    <property type="entry name" value="Transglycosylase_SLT_dom_1"/>
</dbReference>
<dbReference type="SUPFAM" id="SSF53955">
    <property type="entry name" value="Lysozyme-like"/>
    <property type="match status" value="1"/>
</dbReference>
<name>A0AAW4BMG5_VIBAN</name>
<organism evidence="2 3">
    <name type="scientific">Vibrio anguillarum</name>
    <name type="common">Listonella anguillarum</name>
    <dbReference type="NCBI Taxonomy" id="55601"/>
    <lineage>
        <taxon>Bacteria</taxon>
        <taxon>Pseudomonadati</taxon>
        <taxon>Pseudomonadota</taxon>
        <taxon>Gammaproteobacteria</taxon>
        <taxon>Vibrionales</taxon>
        <taxon>Vibrionaceae</taxon>
        <taxon>Vibrio</taxon>
    </lineage>
</organism>
<dbReference type="EMBL" id="SCLC01001617">
    <property type="protein sequence ID" value="MBF4438044.1"/>
    <property type="molecule type" value="Genomic_DNA"/>
</dbReference>
<comment type="caution">
    <text evidence="2">The sequence shown here is derived from an EMBL/GenBank/DDBJ whole genome shotgun (WGS) entry which is preliminary data.</text>
</comment>
<feature type="non-terminal residue" evidence="2">
    <location>
        <position position="1"/>
    </location>
</feature>
<dbReference type="Gene3D" id="1.10.530.10">
    <property type="match status" value="1"/>
</dbReference>
<protein>
    <submittedName>
        <fullName evidence="2">Lytic transglycosylase domain-containing protein</fullName>
    </submittedName>
</protein>
<dbReference type="AlphaFoldDB" id="A0AAW4BMG5"/>
<evidence type="ECO:0000259" key="1">
    <source>
        <dbReference type="Pfam" id="PF01464"/>
    </source>
</evidence>
<dbReference type="Pfam" id="PF01464">
    <property type="entry name" value="SLT"/>
    <property type="match status" value="1"/>
</dbReference>